<reference evidence="3 4" key="1">
    <citation type="journal article" date="2019" name="Int. J. Syst. Evol. Microbiol.">
        <title>The Global Catalogue of Microorganisms (GCM) 10K type strain sequencing project: providing services to taxonomists for standard genome sequencing and annotation.</title>
        <authorList>
            <consortium name="The Broad Institute Genomics Platform"/>
            <consortium name="The Broad Institute Genome Sequencing Center for Infectious Disease"/>
            <person name="Wu L."/>
            <person name="Ma J."/>
        </authorList>
    </citation>
    <scope>NUCLEOTIDE SEQUENCE [LARGE SCALE GENOMIC DNA]</scope>
    <source>
        <strain evidence="3 4">JCM 14545</strain>
    </source>
</reference>
<feature type="domain" description="YCII-related" evidence="2">
    <location>
        <begin position="11"/>
        <end position="83"/>
    </location>
</feature>
<organism evidence="3 4">
    <name type="scientific">Amycolatopsis minnesotensis</name>
    <dbReference type="NCBI Taxonomy" id="337894"/>
    <lineage>
        <taxon>Bacteria</taxon>
        <taxon>Bacillati</taxon>
        <taxon>Actinomycetota</taxon>
        <taxon>Actinomycetes</taxon>
        <taxon>Pseudonocardiales</taxon>
        <taxon>Pseudonocardiaceae</taxon>
        <taxon>Amycolatopsis</taxon>
    </lineage>
</organism>
<dbReference type="InterPro" id="IPR011008">
    <property type="entry name" value="Dimeric_a/b-barrel"/>
</dbReference>
<dbReference type="InterPro" id="IPR005545">
    <property type="entry name" value="YCII"/>
</dbReference>
<evidence type="ECO:0000313" key="3">
    <source>
        <dbReference type="EMBL" id="GAA1980097.1"/>
    </source>
</evidence>
<sequence>MAWFLVEIRYVQEKLDAVRPKHREFLGRLAAEGVVAVAGPLGDNSGGITLYQAEDEAALNAIIDTDPYFLEGVIAERSVREFKPVIGAWVP</sequence>
<dbReference type="SUPFAM" id="SSF54909">
    <property type="entry name" value="Dimeric alpha+beta barrel"/>
    <property type="match status" value="1"/>
</dbReference>
<dbReference type="Pfam" id="PF03795">
    <property type="entry name" value="YCII"/>
    <property type="match status" value="1"/>
</dbReference>
<keyword evidence="4" id="KW-1185">Reference proteome</keyword>
<comment type="similarity">
    <text evidence="1">Belongs to the YciI family.</text>
</comment>
<accession>A0ABN2S4R7</accession>
<evidence type="ECO:0000259" key="2">
    <source>
        <dbReference type="Pfam" id="PF03795"/>
    </source>
</evidence>
<comment type="caution">
    <text evidence="3">The sequence shown here is derived from an EMBL/GenBank/DDBJ whole genome shotgun (WGS) entry which is preliminary data.</text>
</comment>
<dbReference type="PANTHER" id="PTHR37828">
    <property type="entry name" value="GSR2449 PROTEIN"/>
    <property type="match status" value="1"/>
</dbReference>
<evidence type="ECO:0000313" key="4">
    <source>
        <dbReference type="Proteomes" id="UP001501116"/>
    </source>
</evidence>
<name>A0ABN2S4R7_9PSEU</name>
<proteinExistence type="inferred from homology"/>
<dbReference type="RefSeq" id="WP_344427929.1">
    <property type="nucleotide sequence ID" value="NZ_BAAANN010000032.1"/>
</dbReference>
<protein>
    <submittedName>
        <fullName evidence="3">YciI family protein</fullName>
    </submittedName>
</protein>
<gene>
    <name evidence="3" type="ORF">GCM10009754_65820</name>
</gene>
<dbReference type="EMBL" id="BAAANN010000032">
    <property type="protein sequence ID" value="GAA1980097.1"/>
    <property type="molecule type" value="Genomic_DNA"/>
</dbReference>
<evidence type="ECO:0000256" key="1">
    <source>
        <dbReference type="ARBA" id="ARBA00007689"/>
    </source>
</evidence>
<dbReference type="Gene3D" id="3.30.70.1060">
    <property type="entry name" value="Dimeric alpha+beta barrel"/>
    <property type="match status" value="1"/>
</dbReference>
<dbReference type="PANTHER" id="PTHR37828:SF1">
    <property type="entry name" value="YCII-RELATED DOMAIN-CONTAINING PROTEIN"/>
    <property type="match status" value="1"/>
</dbReference>
<dbReference type="Proteomes" id="UP001501116">
    <property type="component" value="Unassembled WGS sequence"/>
</dbReference>